<keyword evidence="4" id="KW-1185">Reference proteome</keyword>
<dbReference type="PROSITE" id="PS50995">
    <property type="entry name" value="HTH_MARR_2"/>
    <property type="match status" value="1"/>
</dbReference>
<dbReference type="InterPro" id="IPR036390">
    <property type="entry name" value="WH_DNA-bd_sf"/>
</dbReference>
<accession>A0A1H1SGN2</accession>
<dbReference type="Pfam" id="PF12802">
    <property type="entry name" value="MarR_2"/>
    <property type="match status" value="1"/>
</dbReference>
<dbReference type="AlphaFoldDB" id="A0A1H1SGN2"/>
<feature type="compositionally biased region" description="Basic and acidic residues" evidence="1">
    <location>
        <begin position="161"/>
        <end position="179"/>
    </location>
</feature>
<dbReference type="GO" id="GO:0003677">
    <property type="term" value="F:DNA binding"/>
    <property type="evidence" value="ECO:0007669"/>
    <property type="project" value="UniProtKB-KW"/>
</dbReference>
<dbReference type="OrthoDB" id="3694026at2"/>
<dbReference type="PRINTS" id="PR00598">
    <property type="entry name" value="HTHMARR"/>
</dbReference>
<dbReference type="InterPro" id="IPR036388">
    <property type="entry name" value="WH-like_DNA-bd_sf"/>
</dbReference>
<dbReference type="GO" id="GO:0003700">
    <property type="term" value="F:DNA-binding transcription factor activity"/>
    <property type="evidence" value="ECO:0007669"/>
    <property type="project" value="InterPro"/>
</dbReference>
<dbReference type="PANTHER" id="PTHR33164">
    <property type="entry name" value="TRANSCRIPTIONAL REGULATOR, MARR FAMILY"/>
    <property type="match status" value="1"/>
</dbReference>
<evidence type="ECO:0000256" key="1">
    <source>
        <dbReference type="SAM" id="MobiDB-lite"/>
    </source>
</evidence>
<keyword evidence="3" id="KW-0238">DNA-binding</keyword>
<feature type="region of interest" description="Disordered" evidence="1">
    <location>
        <begin position="154"/>
        <end position="179"/>
    </location>
</feature>
<dbReference type="STRING" id="117157.SAMN04489717_2802"/>
<gene>
    <name evidence="3" type="ORF">SAMN04489717_2802</name>
</gene>
<dbReference type="SUPFAM" id="SSF46785">
    <property type="entry name" value="Winged helix' DNA-binding domain"/>
    <property type="match status" value="1"/>
</dbReference>
<dbReference type="GO" id="GO:0006950">
    <property type="term" value="P:response to stress"/>
    <property type="evidence" value="ECO:0007669"/>
    <property type="project" value="TreeGrafter"/>
</dbReference>
<sequence length="179" mass="19267">MGVRGVEYRAGLIARIEAAEDDFRQSLLRLCGPDLLSVDLTMTQLRALFVLGASGALSAHELADALGVGPTTLTGIVDRLQVRGLVHRIPDGHDRRVRRVDLTEAGRTLLGDVDEVRRAYQRRMFDRLDDDVLSGLATAVEALARVCAEEVAAEGGAAGGDPDHPLAHSARDPRARRLG</sequence>
<dbReference type="InterPro" id="IPR000835">
    <property type="entry name" value="HTH_MarR-typ"/>
</dbReference>
<dbReference type="SMART" id="SM00347">
    <property type="entry name" value="HTH_MARR"/>
    <property type="match status" value="1"/>
</dbReference>
<dbReference type="Gene3D" id="1.10.10.10">
    <property type="entry name" value="Winged helix-like DNA-binding domain superfamily/Winged helix DNA-binding domain"/>
    <property type="match status" value="1"/>
</dbReference>
<evidence type="ECO:0000313" key="3">
    <source>
        <dbReference type="EMBL" id="SDS47230.1"/>
    </source>
</evidence>
<dbReference type="EMBL" id="LT629732">
    <property type="protein sequence ID" value="SDS47230.1"/>
    <property type="molecule type" value="Genomic_DNA"/>
</dbReference>
<organism evidence="3 4">
    <name type="scientific">Actinopolymorpha singaporensis</name>
    <dbReference type="NCBI Taxonomy" id="117157"/>
    <lineage>
        <taxon>Bacteria</taxon>
        <taxon>Bacillati</taxon>
        <taxon>Actinomycetota</taxon>
        <taxon>Actinomycetes</taxon>
        <taxon>Propionibacteriales</taxon>
        <taxon>Actinopolymorphaceae</taxon>
        <taxon>Actinopolymorpha</taxon>
    </lineage>
</organism>
<evidence type="ECO:0000259" key="2">
    <source>
        <dbReference type="PROSITE" id="PS50995"/>
    </source>
</evidence>
<reference evidence="3 4" key="1">
    <citation type="submission" date="2016-10" db="EMBL/GenBank/DDBJ databases">
        <authorList>
            <person name="de Groot N.N."/>
        </authorList>
    </citation>
    <scope>NUCLEOTIDE SEQUENCE [LARGE SCALE GENOMIC DNA]</scope>
    <source>
        <strain evidence="3 4">DSM 22024</strain>
    </source>
</reference>
<evidence type="ECO:0000313" key="4">
    <source>
        <dbReference type="Proteomes" id="UP000198983"/>
    </source>
</evidence>
<proteinExistence type="predicted"/>
<dbReference type="PANTHER" id="PTHR33164:SF43">
    <property type="entry name" value="HTH-TYPE TRANSCRIPTIONAL REPRESSOR YETL"/>
    <property type="match status" value="1"/>
</dbReference>
<dbReference type="InterPro" id="IPR039422">
    <property type="entry name" value="MarR/SlyA-like"/>
</dbReference>
<feature type="domain" description="HTH marR-type" evidence="2">
    <location>
        <begin position="1"/>
        <end position="148"/>
    </location>
</feature>
<name>A0A1H1SGN2_9ACTN</name>
<protein>
    <submittedName>
        <fullName evidence="3">DNA-binding transcriptional regulator, MarR family</fullName>
    </submittedName>
</protein>
<dbReference type="Proteomes" id="UP000198983">
    <property type="component" value="Chromosome I"/>
</dbReference>